<proteinExistence type="inferred from homology"/>
<keyword evidence="11" id="KW-1185">Reference proteome</keyword>
<dbReference type="Gene3D" id="3.20.20.80">
    <property type="entry name" value="Glycosidases"/>
    <property type="match status" value="1"/>
</dbReference>
<accession>A0ABW3MAM4</accession>
<evidence type="ECO:0000256" key="2">
    <source>
        <dbReference type="ARBA" id="ARBA00005684"/>
    </source>
</evidence>
<protein>
    <recommendedName>
        <fullName evidence="4">4-alpha-glucanotransferase</fullName>
        <ecNumber evidence="3">2.4.1.25</ecNumber>
    </recommendedName>
    <alternativeName>
        <fullName evidence="8">Amylomaltase</fullName>
    </alternativeName>
    <alternativeName>
        <fullName evidence="9">Disproportionating enzyme</fullName>
    </alternativeName>
</protein>
<keyword evidence="7" id="KW-0119">Carbohydrate metabolism</keyword>
<evidence type="ECO:0000256" key="3">
    <source>
        <dbReference type="ARBA" id="ARBA00012560"/>
    </source>
</evidence>
<keyword evidence="6 10" id="KW-0808">Transferase</keyword>
<name>A0ABW3MAM4_9PSEU</name>
<evidence type="ECO:0000256" key="1">
    <source>
        <dbReference type="ARBA" id="ARBA00000439"/>
    </source>
</evidence>
<dbReference type="SUPFAM" id="SSF109854">
    <property type="entry name" value="DinB/YfiT-like putative metalloenzymes"/>
    <property type="match status" value="1"/>
</dbReference>
<evidence type="ECO:0000313" key="11">
    <source>
        <dbReference type="Proteomes" id="UP001597045"/>
    </source>
</evidence>
<dbReference type="EC" id="2.4.1.25" evidence="3"/>
<sequence>QAIVPTLPVKRSPYSPSSRRFANPLYINVPQTAEFQNASADVRSQITALTPPLGDLIDYDEVWSAKRAALELLWPGTVTDLTAHLTSTFRRFRVLLAQSRSGDFTKPFEPEELSRWNLDTVADYTDDPFRELPEEVEGFLLEANNPMEMMAHQQGPIPVALQLLFGLNELVIHHHDVVPYRPERTVLEPLLDMWQRRYAPLPDEPDPWHRILLASGRTI</sequence>
<evidence type="ECO:0000313" key="10">
    <source>
        <dbReference type="EMBL" id="MFD1047821.1"/>
    </source>
</evidence>
<comment type="similarity">
    <text evidence="2">Belongs to the disproportionating enzyme family.</text>
</comment>
<organism evidence="10 11">
    <name type="scientific">Kibdelosporangium lantanae</name>
    <dbReference type="NCBI Taxonomy" id="1497396"/>
    <lineage>
        <taxon>Bacteria</taxon>
        <taxon>Bacillati</taxon>
        <taxon>Actinomycetota</taxon>
        <taxon>Actinomycetes</taxon>
        <taxon>Pseudonocardiales</taxon>
        <taxon>Pseudonocardiaceae</taxon>
        <taxon>Kibdelosporangium</taxon>
    </lineage>
</organism>
<keyword evidence="5 10" id="KW-0328">Glycosyltransferase</keyword>
<evidence type="ECO:0000256" key="5">
    <source>
        <dbReference type="ARBA" id="ARBA00022676"/>
    </source>
</evidence>
<dbReference type="Pfam" id="PF02446">
    <property type="entry name" value="Glyco_hydro_77"/>
    <property type="match status" value="1"/>
</dbReference>
<evidence type="ECO:0000256" key="8">
    <source>
        <dbReference type="ARBA" id="ARBA00031423"/>
    </source>
</evidence>
<dbReference type="Proteomes" id="UP001597045">
    <property type="component" value="Unassembled WGS sequence"/>
</dbReference>
<dbReference type="InterPro" id="IPR017853">
    <property type="entry name" value="GH"/>
</dbReference>
<dbReference type="SUPFAM" id="SSF51445">
    <property type="entry name" value="(Trans)glycosidases"/>
    <property type="match status" value="1"/>
</dbReference>
<comment type="catalytic activity">
    <reaction evidence="1">
        <text>Transfers a segment of a (1-&gt;4)-alpha-D-glucan to a new position in an acceptor, which may be glucose or a (1-&gt;4)-alpha-D-glucan.</text>
        <dbReference type="EC" id="2.4.1.25"/>
    </reaction>
</comment>
<evidence type="ECO:0000256" key="7">
    <source>
        <dbReference type="ARBA" id="ARBA00023277"/>
    </source>
</evidence>
<dbReference type="InterPro" id="IPR034660">
    <property type="entry name" value="DinB/YfiT-like"/>
</dbReference>
<dbReference type="GO" id="GO:0004134">
    <property type="term" value="F:4-alpha-glucanotransferase activity"/>
    <property type="evidence" value="ECO:0007669"/>
    <property type="project" value="UniProtKB-EC"/>
</dbReference>
<dbReference type="InterPro" id="IPR003385">
    <property type="entry name" value="Glyco_hydro_77"/>
</dbReference>
<feature type="non-terminal residue" evidence="10">
    <location>
        <position position="1"/>
    </location>
</feature>
<gene>
    <name evidence="10" type="ORF">ACFQ1S_20920</name>
</gene>
<evidence type="ECO:0000256" key="4">
    <source>
        <dbReference type="ARBA" id="ARBA00020295"/>
    </source>
</evidence>
<reference evidence="11" key="1">
    <citation type="journal article" date="2019" name="Int. J. Syst. Evol. Microbiol.">
        <title>The Global Catalogue of Microorganisms (GCM) 10K type strain sequencing project: providing services to taxonomists for standard genome sequencing and annotation.</title>
        <authorList>
            <consortium name="The Broad Institute Genomics Platform"/>
            <consortium name="The Broad Institute Genome Sequencing Center for Infectious Disease"/>
            <person name="Wu L."/>
            <person name="Ma J."/>
        </authorList>
    </citation>
    <scope>NUCLEOTIDE SEQUENCE [LARGE SCALE GENOMIC DNA]</scope>
    <source>
        <strain evidence="11">JCM 31486</strain>
    </source>
</reference>
<comment type="caution">
    <text evidence="10">The sequence shown here is derived from an EMBL/GenBank/DDBJ whole genome shotgun (WGS) entry which is preliminary data.</text>
</comment>
<dbReference type="EMBL" id="JBHTIS010001269">
    <property type="protein sequence ID" value="MFD1047821.1"/>
    <property type="molecule type" value="Genomic_DNA"/>
</dbReference>
<evidence type="ECO:0000256" key="6">
    <source>
        <dbReference type="ARBA" id="ARBA00022679"/>
    </source>
</evidence>
<evidence type="ECO:0000256" key="9">
    <source>
        <dbReference type="ARBA" id="ARBA00031501"/>
    </source>
</evidence>